<dbReference type="GeneID" id="12987083"/>
<evidence type="ECO:0000313" key="3">
    <source>
        <dbReference type="Proteomes" id="UP000009058"/>
    </source>
</evidence>
<feature type="compositionally biased region" description="Low complexity" evidence="1">
    <location>
        <begin position="43"/>
        <end position="56"/>
    </location>
</feature>
<protein>
    <submittedName>
        <fullName evidence="2">Uncharacterized protein</fullName>
    </submittedName>
</protein>
<dbReference type="RefSeq" id="XP_003713468.1">
    <property type="nucleotide sequence ID" value="XM_003713420.1"/>
</dbReference>
<dbReference type="EMBL" id="CM001232">
    <property type="protein sequence ID" value="EHA53661.1"/>
    <property type="molecule type" value="Genomic_DNA"/>
</dbReference>
<dbReference type="AlphaFoldDB" id="G4MZ00"/>
<name>G4MZ00_PYRO7</name>
<dbReference type="Proteomes" id="UP000009058">
    <property type="component" value="Chromosome 2"/>
</dbReference>
<dbReference type="InParanoid" id="G4MZ00"/>
<dbReference type="KEGG" id="mgr:MGG_15529"/>
<sequence length="56" mass="5865">MLGLSTVIRPIRRTPRPGIVKIPGPDRDAPASGAPDAPCATPSLRSAARRSSLCTR</sequence>
<evidence type="ECO:0000256" key="1">
    <source>
        <dbReference type="SAM" id="MobiDB-lite"/>
    </source>
</evidence>
<reference evidence="2 3" key="1">
    <citation type="journal article" date="2005" name="Nature">
        <title>The genome sequence of the rice blast fungus Magnaporthe grisea.</title>
        <authorList>
            <person name="Dean R.A."/>
            <person name="Talbot N.J."/>
            <person name="Ebbole D.J."/>
            <person name="Farman M.L."/>
            <person name="Mitchell T.K."/>
            <person name="Orbach M.J."/>
            <person name="Thon M."/>
            <person name="Kulkarni R."/>
            <person name="Xu J.R."/>
            <person name="Pan H."/>
            <person name="Read N.D."/>
            <person name="Lee Y.H."/>
            <person name="Carbone I."/>
            <person name="Brown D."/>
            <person name="Oh Y.Y."/>
            <person name="Donofrio N."/>
            <person name="Jeong J.S."/>
            <person name="Soanes D.M."/>
            <person name="Djonovic S."/>
            <person name="Kolomiets E."/>
            <person name="Rehmeyer C."/>
            <person name="Li W."/>
            <person name="Harding M."/>
            <person name="Kim S."/>
            <person name="Lebrun M.H."/>
            <person name="Bohnert H."/>
            <person name="Coughlan S."/>
            <person name="Butler J."/>
            <person name="Calvo S."/>
            <person name="Ma L.J."/>
            <person name="Nicol R."/>
            <person name="Purcell S."/>
            <person name="Nusbaum C."/>
            <person name="Galagan J.E."/>
            <person name="Birren B.W."/>
        </authorList>
    </citation>
    <scope>NUCLEOTIDE SEQUENCE [LARGE SCALE GENOMIC DNA]</scope>
    <source>
        <strain evidence="3">70-15 / ATCC MYA-4617 / FGSC 8958</strain>
    </source>
</reference>
<gene>
    <name evidence="2" type="ORF">MGG_15529</name>
</gene>
<feature type="region of interest" description="Disordered" evidence="1">
    <location>
        <begin position="1"/>
        <end position="56"/>
    </location>
</feature>
<proteinExistence type="predicted"/>
<organism evidence="2 3">
    <name type="scientific">Pyricularia oryzae (strain 70-15 / ATCC MYA-4617 / FGSC 8958)</name>
    <name type="common">Rice blast fungus</name>
    <name type="synonym">Magnaporthe oryzae</name>
    <dbReference type="NCBI Taxonomy" id="242507"/>
    <lineage>
        <taxon>Eukaryota</taxon>
        <taxon>Fungi</taxon>
        <taxon>Dikarya</taxon>
        <taxon>Ascomycota</taxon>
        <taxon>Pezizomycotina</taxon>
        <taxon>Sordariomycetes</taxon>
        <taxon>Sordariomycetidae</taxon>
        <taxon>Magnaporthales</taxon>
        <taxon>Pyriculariaceae</taxon>
        <taxon>Pyricularia</taxon>
    </lineage>
</organism>
<dbReference type="HOGENOM" id="CLU_3014645_0_0_1"/>
<accession>G4MZ00</accession>
<evidence type="ECO:0000313" key="2">
    <source>
        <dbReference type="EMBL" id="EHA53661.1"/>
    </source>
</evidence>
<reference key="2">
    <citation type="submission" date="2011-05" db="EMBL/GenBank/DDBJ databases">
        <title>The Genome Sequence of Magnaporthe oryzae 70-15.</title>
        <authorList>
            <consortium name="The Broad Institute Genome Sequencing Platform"/>
            <person name="Ma L.-J."/>
            <person name="Dead R."/>
            <person name="Young S.K."/>
            <person name="Zeng Q."/>
            <person name="Gargeya S."/>
            <person name="Fitzgerald M."/>
            <person name="Haas B."/>
            <person name="Abouelleil A."/>
            <person name="Alvarado L."/>
            <person name="Arachchi H.M."/>
            <person name="Berlin A."/>
            <person name="Brown A."/>
            <person name="Chapman S.B."/>
            <person name="Chen Z."/>
            <person name="Dunbar C."/>
            <person name="Freedman E."/>
            <person name="Gearin G."/>
            <person name="Gellesch M."/>
            <person name="Goldberg J."/>
            <person name="Griggs A."/>
            <person name="Gujja S."/>
            <person name="Heiman D."/>
            <person name="Howarth C."/>
            <person name="Larson L."/>
            <person name="Lui A."/>
            <person name="MacDonald P.J.P."/>
            <person name="Mehta T."/>
            <person name="Montmayeur A."/>
            <person name="Murphy C."/>
            <person name="Neiman D."/>
            <person name="Pearson M."/>
            <person name="Priest M."/>
            <person name="Roberts A."/>
            <person name="Saif S."/>
            <person name="Shea T."/>
            <person name="Shenoy N."/>
            <person name="Sisk P."/>
            <person name="Stolte C."/>
            <person name="Sykes S."/>
            <person name="Yandava C."/>
            <person name="Wortman J."/>
            <person name="Nusbaum C."/>
            <person name="Birren B."/>
        </authorList>
    </citation>
    <scope>NUCLEOTIDE SEQUENCE</scope>
    <source>
        <strain>70-15</strain>
    </source>
</reference>
<keyword evidence="3" id="KW-1185">Reference proteome</keyword>
<dbReference type="VEuPathDB" id="FungiDB:MGG_15529"/>